<feature type="transmembrane region" description="Helical" evidence="5">
    <location>
        <begin position="150"/>
        <end position="174"/>
    </location>
</feature>
<dbReference type="Pfam" id="PF07690">
    <property type="entry name" value="MFS_1"/>
    <property type="match status" value="1"/>
</dbReference>
<dbReference type="InterPro" id="IPR020846">
    <property type="entry name" value="MFS_dom"/>
</dbReference>
<feature type="transmembrane region" description="Helical" evidence="5">
    <location>
        <begin position="270"/>
        <end position="287"/>
    </location>
</feature>
<keyword evidence="8" id="KW-1185">Reference proteome</keyword>
<dbReference type="InterPro" id="IPR036259">
    <property type="entry name" value="MFS_trans_sf"/>
</dbReference>
<keyword evidence="3 5" id="KW-1133">Transmembrane helix</keyword>
<feature type="transmembrane region" description="Helical" evidence="5">
    <location>
        <begin position="407"/>
        <end position="430"/>
    </location>
</feature>
<dbReference type="GO" id="GO:0005886">
    <property type="term" value="C:plasma membrane"/>
    <property type="evidence" value="ECO:0007669"/>
    <property type="project" value="UniProtKB-SubCell"/>
</dbReference>
<keyword evidence="4 5" id="KW-0472">Membrane</keyword>
<feature type="transmembrane region" description="Helical" evidence="5">
    <location>
        <begin position="125"/>
        <end position="144"/>
    </location>
</feature>
<evidence type="ECO:0000313" key="7">
    <source>
        <dbReference type="EMBL" id="RSX54823.1"/>
    </source>
</evidence>
<evidence type="ECO:0000256" key="3">
    <source>
        <dbReference type="ARBA" id="ARBA00022989"/>
    </source>
</evidence>
<dbReference type="InterPro" id="IPR011701">
    <property type="entry name" value="MFS"/>
</dbReference>
<dbReference type="PANTHER" id="PTHR23528:SF1">
    <property type="entry name" value="MAJOR FACILITATOR SUPERFAMILY (MFS) PROFILE DOMAIN-CONTAINING PROTEIN"/>
    <property type="match status" value="1"/>
</dbReference>
<dbReference type="SUPFAM" id="SSF103473">
    <property type="entry name" value="MFS general substrate transporter"/>
    <property type="match status" value="1"/>
</dbReference>
<dbReference type="OrthoDB" id="7584869at2"/>
<feature type="transmembrane region" description="Helical" evidence="5">
    <location>
        <begin position="307"/>
        <end position="332"/>
    </location>
</feature>
<feature type="transmembrane region" description="Helical" evidence="5">
    <location>
        <begin position="344"/>
        <end position="363"/>
    </location>
</feature>
<keyword evidence="2 5" id="KW-0812">Transmembrane</keyword>
<name>A0A430FPR5_9BIFI</name>
<feature type="transmembrane region" description="Helical" evidence="5">
    <location>
        <begin position="186"/>
        <end position="210"/>
    </location>
</feature>
<comment type="subcellular location">
    <subcellularLocation>
        <location evidence="1">Cell membrane</location>
        <topology evidence="1">Multi-pass membrane protein</topology>
    </subcellularLocation>
</comment>
<feature type="transmembrane region" description="Helical" evidence="5">
    <location>
        <begin position="53"/>
        <end position="77"/>
    </location>
</feature>
<feature type="transmembrane region" description="Helical" evidence="5">
    <location>
        <begin position="89"/>
        <end position="113"/>
    </location>
</feature>
<feature type="transmembrane region" description="Helical" evidence="5">
    <location>
        <begin position="442"/>
        <end position="461"/>
    </location>
</feature>
<dbReference type="EMBL" id="QXGM01000002">
    <property type="protein sequence ID" value="RSX54823.1"/>
    <property type="molecule type" value="Genomic_DNA"/>
</dbReference>
<proteinExistence type="predicted"/>
<dbReference type="RefSeq" id="WP_125963520.1">
    <property type="nucleotide sequence ID" value="NZ_QXGM01000002.1"/>
</dbReference>
<protein>
    <submittedName>
        <fullName evidence="7">MFS transporter</fullName>
    </submittedName>
</protein>
<gene>
    <name evidence="7" type="ORF">D2E26_0877</name>
</gene>
<evidence type="ECO:0000256" key="2">
    <source>
        <dbReference type="ARBA" id="ARBA00022692"/>
    </source>
</evidence>
<dbReference type="GO" id="GO:0022857">
    <property type="term" value="F:transmembrane transporter activity"/>
    <property type="evidence" value="ECO:0007669"/>
    <property type="project" value="InterPro"/>
</dbReference>
<evidence type="ECO:0000256" key="1">
    <source>
        <dbReference type="ARBA" id="ARBA00004651"/>
    </source>
</evidence>
<accession>A0A430FPR5</accession>
<evidence type="ECO:0000259" key="6">
    <source>
        <dbReference type="PROSITE" id="PS50850"/>
    </source>
</evidence>
<reference evidence="7 8" key="1">
    <citation type="submission" date="2018-09" db="EMBL/GenBank/DDBJ databases">
        <title>Characterization of the phylogenetic diversity of five novel species belonging to the genus Bifidobacterium.</title>
        <authorList>
            <person name="Lugli G.A."/>
            <person name="Duranti S."/>
            <person name="Milani C."/>
        </authorList>
    </citation>
    <scope>NUCLEOTIDE SEQUENCE [LARGE SCALE GENOMIC DNA]</scope>
    <source>
        <strain evidence="7 8">2036B</strain>
    </source>
</reference>
<organism evidence="7 8">
    <name type="scientific">Bifidobacterium dolichotidis</name>
    <dbReference type="NCBI Taxonomy" id="2306976"/>
    <lineage>
        <taxon>Bacteria</taxon>
        <taxon>Bacillati</taxon>
        <taxon>Actinomycetota</taxon>
        <taxon>Actinomycetes</taxon>
        <taxon>Bifidobacteriales</taxon>
        <taxon>Bifidobacteriaceae</taxon>
        <taxon>Bifidobacterium</taxon>
    </lineage>
</organism>
<sequence length="469" mass="49552">MVELQRQPALGRGMRSASADIAASDAMRTVFDTRDPMVSADGHRPSKIEILRLGIGFTVSAVTCAIPWVALSSIILPRVLEINDPTSKVAMVGMINAVGSVVALLANIVFGTFSDVTRSRFGKRTPWIIVGGLITGVAIGSIGFGMRSTAMIVVLWCLAQAGYNMMLAPFVATMSDRVPDKVRGTVSGFYGAGIAVGQTLGSLVGAALLAQGDAGLFGGWMMGMLIFGLIGIVTVIIWPREQSNRNEVRVVTDAKSIVRSFRPPMHAPDFYYALVGRTLMMGGYWMINTYQLYIAQDYVFAGDPNATVKAAAMIATMAVITLVVSLIAAVTAGPITDRLGMRKTPVALASCLFAVGALMPLLFRSPLGMYLFAGIAGLGYGVYNAIDQALNVAVLPNPKEAGKDLGILNLANTLSTVIGSVLTSIVVSIVKGALHVTESPAIAYAWVFGVAIVIVLVAAFLTTRIKNVR</sequence>
<dbReference type="AlphaFoldDB" id="A0A430FPR5"/>
<comment type="caution">
    <text evidence="7">The sequence shown here is derived from an EMBL/GenBank/DDBJ whole genome shotgun (WGS) entry which is preliminary data.</text>
</comment>
<dbReference type="PROSITE" id="PS50850">
    <property type="entry name" value="MFS"/>
    <property type="match status" value="1"/>
</dbReference>
<feature type="transmembrane region" description="Helical" evidence="5">
    <location>
        <begin position="369"/>
        <end position="386"/>
    </location>
</feature>
<evidence type="ECO:0000256" key="5">
    <source>
        <dbReference type="SAM" id="Phobius"/>
    </source>
</evidence>
<feature type="transmembrane region" description="Helical" evidence="5">
    <location>
        <begin position="216"/>
        <end position="239"/>
    </location>
</feature>
<dbReference type="Proteomes" id="UP000287609">
    <property type="component" value="Unassembled WGS sequence"/>
</dbReference>
<evidence type="ECO:0000256" key="4">
    <source>
        <dbReference type="ARBA" id="ARBA00023136"/>
    </source>
</evidence>
<dbReference type="Gene3D" id="1.20.1250.20">
    <property type="entry name" value="MFS general substrate transporter like domains"/>
    <property type="match status" value="2"/>
</dbReference>
<feature type="domain" description="Major facilitator superfamily (MFS) profile" evidence="6">
    <location>
        <begin position="49"/>
        <end position="466"/>
    </location>
</feature>
<evidence type="ECO:0000313" key="8">
    <source>
        <dbReference type="Proteomes" id="UP000287609"/>
    </source>
</evidence>
<dbReference type="PANTHER" id="PTHR23528">
    <property type="match status" value="1"/>
</dbReference>